<evidence type="ECO:0000313" key="5">
    <source>
        <dbReference type="EMBL" id="CAI8027635.1"/>
    </source>
</evidence>
<keyword evidence="5" id="KW-0808">Transferase</keyword>
<dbReference type="InterPro" id="IPR001452">
    <property type="entry name" value="SH3_domain"/>
</dbReference>
<dbReference type="Proteomes" id="UP001174909">
    <property type="component" value="Unassembled WGS sequence"/>
</dbReference>
<dbReference type="SUPFAM" id="SSF50044">
    <property type="entry name" value="SH3-domain"/>
    <property type="match status" value="1"/>
</dbReference>
<reference evidence="5" key="1">
    <citation type="submission" date="2023-03" db="EMBL/GenBank/DDBJ databases">
        <authorList>
            <person name="Steffen K."/>
            <person name="Cardenas P."/>
        </authorList>
    </citation>
    <scope>NUCLEOTIDE SEQUENCE</scope>
</reference>
<name>A0AA35SCM5_GEOBA</name>
<keyword evidence="5" id="KW-0418">Kinase</keyword>
<comment type="caution">
    <text evidence="5">The sequence shown here is derived from an EMBL/GenBank/DDBJ whole genome shotgun (WGS) entry which is preliminary data.</text>
</comment>
<gene>
    <name evidence="5" type="ORF">GBAR_LOCUS15770</name>
</gene>
<dbReference type="AlphaFoldDB" id="A0AA35SCM5"/>
<evidence type="ECO:0000259" key="4">
    <source>
        <dbReference type="PROSITE" id="PS50002"/>
    </source>
</evidence>
<feature type="region of interest" description="Disordered" evidence="3">
    <location>
        <begin position="81"/>
        <end position="111"/>
    </location>
</feature>
<evidence type="ECO:0000313" key="6">
    <source>
        <dbReference type="Proteomes" id="UP001174909"/>
    </source>
</evidence>
<keyword evidence="1 2" id="KW-0728">SH3 domain</keyword>
<sequence length="157" mass="17849">MEVFVAKFDYEKEREDLLSFKEGEKFRIASKADKKWWAAYSVETGSYGYVPSSYMERYIDTSESEFVHNLSESDAGVQKQQALQELKNKVKPTPAATELTEGSEDGSWSESEKTEAIIIKPLKSLSVSSNDDAELIEPKKLHNPVLTSRPHLRLTRN</sequence>
<dbReference type="InterPro" id="IPR036028">
    <property type="entry name" value="SH3-like_dom_sf"/>
</dbReference>
<feature type="domain" description="SH3" evidence="4">
    <location>
        <begin position="1"/>
        <end position="60"/>
    </location>
</feature>
<dbReference type="EMBL" id="CASHTH010002292">
    <property type="protein sequence ID" value="CAI8027635.1"/>
    <property type="molecule type" value="Genomic_DNA"/>
</dbReference>
<evidence type="ECO:0000256" key="2">
    <source>
        <dbReference type="PROSITE-ProRule" id="PRU00192"/>
    </source>
</evidence>
<dbReference type="PROSITE" id="PS50002">
    <property type="entry name" value="SH3"/>
    <property type="match status" value="1"/>
</dbReference>
<dbReference type="PRINTS" id="PR00452">
    <property type="entry name" value="SH3DOMAIN"/>
</dbReference>
<dbReference type="SMART" id="SM00326">
    <property type="entry name" value="SH3"/>
    <property type="match status" value="1"/>
</dbReference>
<keyword evidence="6" id="KW-1185">Reference proteome</keyword>
<proteinExistence type="predicted"/>
<dbReference type="Pfam" id="PF00018">
    <property type="entry name" value="SH3_1"/>
    <property type="match status" value="1"/>
</dbReference>
<protein>
    <submittedName>
        <fullName evidence="5">Tyrosine-protein kinase Fyn</fullName>
    </submittedName>
</protein>
<accession>A0AA35SCM5</accession>
<evidence type="ECO:0000256" key="1">
    <source>
        <dbReference type="ARBA" id="ARBA00022443"/>
    </source>
</evidence>
<dbReference type="Gene3D" id="2.30.30.40">
    <property type="entry name" value="SH3 Domains"/>
    <property type="match status" value="1"/>
</dbReference>
<organism evidence="5 6">
    <name type="scientific">Geodia barretti</name>
    <name type="common">Barrett's horny sponge</name>
    <dbReference type="NCBI Taxonomy" id="519541"/>
    <lineage>
        <taxon>Eukaryota</taxon>
        <taxon>Metazoa</taxon>
        <taxon>Porifera</taxon>
        <taxon>Demospongiae</taxon>
        <taxon>Heteroscleromorpha</taxon>
        <taxon>Tetractinellida</taxon>
        <taxon>Astrophorina</taxon>
        <taxon>Geodiidae</taxon>
        <taxon>Geodia</taxon>
    </lineage>
</organism>
<dbReference type="GO" id="GO:0016301">
    <property type="term" value="F:kinase activity"/>
    <property type="evidence" value="ECO:0007669"/>
    <property type="project" value="UniProtKB-KW"/>
</dbReference>
<evidence type="ECO:0000256" key="3">
    <source>
        <dbReference type="SAM" id="MobiDB-lite"/>
    </source>
</evidence>